<dbReference type="Proteomes" id="UP000683000">
    <property type="component" value="Unassembled WGS sequence"/>
</dbReference>
<sequence length="115" mass="13807">MRCHGIEWRYSQLSNTDLDSLITQFKKRRPESGIRYIVGFLRRHGIRVQHRRVVESLHRVDRIGQILRNQQVKRRRQYHVKCPNALWHLDGHHKLIQWGIVIHGVINGFCRTVRA</sequence>
<evidence type="ECO:0000313" key="3">
    <source>
        <dbReference type="Proteomes" id="UP000683000"/>
    </source>
</evidence>
<evidence type="ECO:0000259" key="1">
    <source>
        <dbReference type="Pfam" id="PF24764"/>
    </source>
</evidence>
<dbReference type="AlphaFoldDB" id="A0A8I3A8I5"/>
<dbReference type="OrthoDB" id="2686689at2759"/>
<dbReference type="PANTHER" id="PTHR46791:SF5">
    <property type="entry name" value="CLR5 DOMAIN-CONTAINING PROTEIN-RELATED"/>
    <property type="match status" value="1"/>
</dbReference>
<dbReference type="EMBL" id="JAGFBS010000021">
    <property type="protein sequence ID" value="KAG6373520.1"/>
    <property type="molecule type" value="Genomic_DNA"/>
</dbReference>
<organism evidence="2 3">
    <name type="scientific">Boletus reticuloceps</name>
    <dbReference type="NCBI Taxonomy" id="495285"/>
    <lineage>
        <taxon>Eukaryota</taxon>
        <taxon>Fungi</taxon>
        <taxon>Dikarya</taxon>
        <taxon>Basidiomycota</taxon>
        <taxon>Agaricomycotina</taxon>
        <taxon>Agaricomycetes</taxon>
        <taxon>Agaricomycetidae</taxon>
        <taxon>Boletales</taxon>
        <taxon>Boletineae</taxon>
        <taxon>Boletaceae</taxon>
        <taxon>Boletoideae</taxon>
        <taxon>Boletus</taxon>
    </lineage>
</organism>
<feature type="domain" description="Integrase core" evidence="1">
    <location>
        <begin position="78"/>
        <end position="113"/>
    </location>
</feature>
<proteinExistence type="predicted"/>
<dbReference type="PANTHER" id="PTHR46791">
    <property type="entry name" value="EXPRESSED PROTEIN"/>
    <property type="match status" value="1"/>
</dbReference>
<accession>A0A8I3A8I5</accession>
<protein>
    <recommendedName>
        <fullName evidence="1">Integrase core domain-containing protein</fullName>
    </recommendedName>
</protein>
<dbReference type="Pfam" id="PF24764">
    <property type="entry name" value="rva_4"/>
    <property type="match status" value="1"/>
</dbReference>
<reference evidence="2" key="1">
    <citation type="submission" date="2021-03" db="EMBL/GenBank/DDBJ databases">
        <title>Evolutionary innovations through gain and loss of genes in the ectomycorrhizal Boletales.</title>
        <authorList>
            <person name="Wu G."/>
            <person name="Miyauchi S."/>
            <person name="Morin E."/>
            <person name="Yang Z.-L."/>
            <person name="Xu J."/>
            <person name="Martin F.M."/>
        </authorList>
    </citation>
    <scope>NUCLEOTIDE SEQUENCE</scope>
    <source>
        <strain evidence="2">BR01</strain>
    </source>
</reference>
<gene>
    <name evidence="2" type="ORF">JVT61DRAFT_6158</name>
</gene>
<keyword evidence="3" id="KW-1185">Reference proteome</keyword>
<comment type="caution">
    <text evidence="2">The sequence shown here is derived from an EMBL/GenBank/DDBJ whole genome shotgun (WGS) entry which is preliminary data.</text>
</comment>
<name>A0A8I3A8I5_9AGAM</name>
<dbReference type="InterPro" id="IPR058913">
    <property type="entry name" value="Integrase_dom_put"/>
</dbReference>
<evidence type="ECO:0000313" key="2">
    <source>
        <dbReference type="EMBL" id="KAG6373520.1"/>
    </source>
</evidence>